<reference evidence="3" key="1">
    <citation type="submission" date="2016-11" db="UniProtKB">
        <authorList>
            <consortium name="WormBaseParasite"/>
        </authorList>
    </citation>
    <scope>IDENTIFICATION</scope>
</reference>
<feature type="transmembrane region" description="Helical" evidence="1">
    <location>
        <begin position="100"/>
        <end position="119"/>
    </location>
</feature>
<keyword evidence="1" id="KW-1133">Transmembrane helix</keyword>
<feature type="transmembrane region" description="Helical" evidence="1">
    <location>
        <begin position="256"/>
        <end position="280"/>
    </location>
</feature>
<keyword evidence="1" id="KW-0812">Transmembrane</keyword>
<sequence length="303" mass="33789">MPVSAKQHEEFRLGVASLACAVLVAISIFTLSVCTRRIGLFFHLYLSLVVADCLCFVSSYFHFRLPSQGLLLSFYAEIGASFSANLLVCASFYGQCVQKLATALLIVGWTFSVCLRPYGFGRAKRKSIEKTYQIAAISGTWLLGALLSLYVLITPVAFRVVGTSITLEMHRGTQIAMDLLVFLPTVFCTLCGWIVLLLGSVFLYSKKKLKTIVQREHLKIALLVLLNGLLSWYSFFQIGYLTGTQEGRRSMEAEQLPWILDVNTVMKHWFLLLVLLLALLERVCCPRKVNIVDSVPTASINKA</sequence>
<organism evidence="2 3">
    <name type="scientific">Steinernema glaseri</name>
    <dbReference type="NCBI Taxonomy" id="37863"/>
    <lineage>
        <taxon>Eukaryota</taxon>
        <taxon>Metazoa</taxon>
        <taxon>Ecdysozoa</taxon>
        <taxon>Nematoda</taxon>
        <taxon>Chromadorea</taxon>
        <taxon>Rhabditida</taxon>
        <taxon>Tylenchina</taxon>
        <taxon>Panagrolaimomorpha</taxon>
        <taxon>Strongyloidoidea</taxon>
        <taxon>Steinernematidae</taxon>
        <taxon>Steinernema</taxon>
    </lineage>
</organism>
<feature type="transmembrane region" description="Helical" evidence="1">
    <location>
        <begin position="181"/>
        <end position="205"/>
    </location>
</feature>
<dbReference type="Proteomes" id="UP000095287">
    <property type="component" value="Unplaced"/>
</dbReference>
<dbReference type="WBParaSite" id="L893_g1624.t1">
    <property type="protein sequence ID" value="L893_g1624.t1"/>
    <property type="gene ID" value="L893_g1624"/>
</dbReference>
<feature type="transmembrane region" description="Helical" evidence="1">
    <location>
        <begin position="38"/>
        <end position="63"/>
    </location>
</feature>
<feature type="transmembrane region" description="Helical" evidence="1">
    <location>
        <begin position="12"/>
        <end position="32"/>
    </location>
</feature>
<protein>
    <submittedName>
        <fullName evidence="3">G_PROTEIN_RECEP_F1_2 domain-containing protein</fullName>
    </submittedName>
</protein>
<evidence type="ECO:0000313" key="3">
    <source>
        <dbReference type="WBParaSite" id="L893_g1624.t1"/>
    </source>
</evidence>
<dbReference type="AlphaFoldDB" id="A0A1I7YGQ1"/>
<name>A0A1I7YGQ1_9BILA</name>
<feature type="transmembrane region" description="Helical" evidence="1">
    <location>
        <begin position="217"/>
        <end position="236"/>
    </location>
</feature>
<feature type="transmembrane region" description="Helical" evidence="1">
    <location>
        <begin position="70"/>
        <end position="94"/>
    </location>
</feature>
<proteinExistence type="predicted"/>
<dbReference type="InterPro" id="IPR019426">
    <property type="entry name" value="7TM_GPCR_serpentine_rcpt_Srv"/>
</dbReference>
<keyword evidence="2" id="KW-1185">Reference proteome</keyword>
<keyword evidence="1" id="KW-0472">Membrane</keyword>
<feature type="transmembrane region" description="Helical" evidence="1">
    <location>
        <begin position="140"/>
        <end position="161"/>
    </location>
</feature>
<accession>A0A1I7YGQ1</accession>
<evidence type="ECO:0000256" key="1">
    <source>
        <dbReference type="SAM" id="Phobius"/>
    </source>
</evidence>
<evidence type="ECO:0000313" key="2">
    <source>
        <dbReference type="Proteomes" id="UP000095287"/>
    </source>
</evidence>
<dbReference type="Pfam" id="PF10323">
    <property type="entry name" value="7TM_GPCR_Srv"/>
    <property type="match status" value="1"/>
</dbReference>